<dbReference type="EMBL" id="KK088412">
    <property type="protein sequence ID" value="EYE98978.1"/>
    <property type="molecule type" value="Genomic_DNA"/>
</dbReference>
<dbReference type="GeneID" id="63693724"/>
<feature type="compositionally biased region" description="Basic residues" evidence="2">
    <location>
        <begin position="390"/>
        <end position="400"/>
    </location>
</feature>
<keyword evidence="1" id="KW-0175">Coiled coil</keyword>
<protein>
    <recommendedName>
        <fullName evidence="5">Protein kinase domain-containing protein</fullName>
    </recommendedName>
</protein>
<feature type="compositionally biased region" description="Low complexity" evidence="2">
    <location>
        <begin position="424"/>
        <end position="435"/>
    </location>
</feature>
<gene>
    <name evidence="3" type="ORF">EURHEDRAFT_374054</name>
</gene>
<sequence length="639" mass="73494">MRDDIADLRRQLEEERRAREEAEQRQEEAEHRLQPNSLFRLLDRCHESLSQTIRVETNATLTTQDNVTDPVNRLFPKRIIPWLDFPQIQEQIWKKFERAVGFTSRPLFPSDTQLDYVATNVQDRPIYSEATLRNFERDTVDNFVEKIVEALRGDETFLEMHLDDAPRQPTNTNRGRGRRKGKGKQMGQSQTRARSRRRRNRRADQFCVHVVADERQIPVYAVEFKALHKLMVAELVAGLHEMDLARDVVDQEGDTFEFHTTRLVAAVVTQIFSYMHDLGIQNGCIRTGEAFVFLHIPEDPTIVQYYLCIPNQDVQAGDESCLHQTAVGQMLAFTLQALAAEAPSQEWHNTAHEQLSTWKVEYLDLLRDIPETIRKEPPPSNYQPSYWKPNPKKHNTRSHARCNPGVSTPAGSPSESSDSDEDMPSPSTAPAARSRSSCRKGKQLSTGGRKRAQPDRRTKQTPSQRMQRPYCTMACIRGMVNGGPLDKKCPNWQHHSGQKHPMGPREFTRKLHDQLVQNRNKGFEPLHIRGRTGYLMKATLLSHGYTVVIKATTKENQHALTTEVDNYRKLRSLQGYQIPVCLGDFEPSIAYWYHESGNGAYDDPELVWNWASADNQRRKFGFLPQRARESSEVSPEVWC</sequence>
<feature type="region of interest" description="Disordered" evidence="2">
    <location>
        <begin position="160"/>
        <end position="201"/>
    </location>
</feature>
<keyword evidence="4" id="KW-1185">Reference proteome</keyword>
<dbReference type="AlphaFoldDB" id="A0A017SPS6"/>
<feature type="coiled-coil region" evidence="1">
    <location>
        <begin position="5"/>
        <end position="32"/>
    </location>
</feature>
<dbReference type="STRING" id="1388766.A0A017SPS6"/>
<feature type="region of interest" description="Disordered" evidence="2">
    <location>
        <begin position="373"/>
        <end position="469"/>
    </location>
</feature>
<proteinExistence type="predicted"/>
<dbReference type="Proteomes" id="UP000019804">
    <property type="component" value="Unassembled WGS sequence"/>
</dbReference>
<accession>A0A017SPS6</accession>
<evidence type="ECO:0000313" key="3">
    <source>
        <dbReference type="EMBL" id="EYE98978.1"/>
    </source>
</evidence>
<organism evidence="3 4">
    <name type="scientific">Aspergillus ruber (strain CBS 135680)</name>
    <dbReference type="NCBI Taxonomy" id="1388766"/>
    <lineage>
        <taxon>Eukaryota</taxon>
        <taxon>Fungi</taxon>
        <taxon>Dikarya</taxon>
        <taxon>Ascomycota</taxon>
        <taxon>Pezizomycotina</taxon>
        <taxon>Eurotiomycetes</taxon>
        <taxon>Eurotiomycetidae</taxon>
        <taxon>Eurotiales</taxon>
        <taxon>Aspergillaceae</taxon>
        <taxon>Aspergillus</taxon>
        <taxon>Aspergillus subgen. Aspergillus</taxon>
    </lineage>
</organism>
<evidence type="ECO:0008006" key="5">
    <source>
        <dbReference type="Google" id="ProtNLM"/>
    </source>
</evidence>
<dbReference type="HOGENOM" id="CLU_010672_3_0_1"/>
<reference evidence="4" key="1">
    <citation type="journal article" date="2014" name="Nat. Commun.">
        <title>Genomic adaptations of the halophilic Dead Sea filamentous fungus Eurotium rubrum.</title>
        <authorList>
            <person name="Kis-Papo T."/>
            <person name="Weig A.R."/>
            <person name="Riley R."/>
            <person name="Persoh D."/>
            <person name="Salamov A."/>
            <person name="Sun H."/>
            <person name="Lipzen A."/>
            <person name="Wasser S.P."/>
            <person name="Rambold G."/>
            <person name="Grigoriev I.V."/>
            <person name="Nevo E."/>
        </authorList>
    </citation>
    <scope>NUCLEOTIDE SEQUENCE [LARGE SCALE GENOMIC DNA]</scope>
    <source>
        <strain evidence="4">CBS 135680</strain>
    </source>
</reference>
<evidence type="ECO:0000256" key="1">
    <source>
        <dbReference type="SAM" id="Coils"/>
    </source>
</evidence>
<dbReference type="OrthoDB" id="2156052at2759"/>
<evidence type="ECO:0000256" key="2">
    <source>
        <dbReference type="SAM" id="MobiDB-lite"/>
    </source>
</evidence>
<name>A0A017SPS6_ASPRC</name>
<evidence type="ECO:0000313" key="4">
    <source>
        <dbReference type="Proteomes" id="UP000019804"/>
    </source>
</evidence>
<dbReference type="RefSeq" id="XP_040642666.1">
    <property type="nucleotide sequence ID" value="XM_040778600.1"/>
</dbReference>